<keyword evidence="2" id="KW-1185">Reference proteome</keyword>
<dbReference type="Proteomes" id="UP001497680">
    <property type="component" value="Unassembled WGS sequence"/>
</dbReference>
<name>A0ACC0D1A1_9PEZI</name>
<organism evidence="1 2">
    <name type="scientific">Hypoxylon rubiginosum</name>
    <dbReference type="NCBI Taxonomy" id="110542"/>
    <lineage>
        <taxon>Eukaryota</taxon>
        <taxon>Fungi</taxon>
        <taxon>Dikarya</taxon>
        <taxon>Ascomycota</taxon>
        <taxon>Pezizomycotina</taxon>
        <taxon>Sordariomycetes</taxon>
        <taxon>Xylariomycetidae</taxon>
        <taxon>Xylariales</taxon>
        <taxon>Hypoxylaceae</taxon>
        <taxon>Hypoxylon</taxon>
    </lineage>
</organism>
<gene>
    <name evidence="1" type="ORF">F4821DRAFT_128283</name>
</gene>
<protein>
    <submittedName>
        <fullName evidence="1">Uncharacterized protein</fullName>
    </submittedName>
</protein>
<accession>A0ACC0D1A1</accession>
<comment type="caution">
    <text evidence="1">The sequence shown here is derived from an EMBL/GenBank/DDBJ whole genome shotgun (WGS) entry which is preliminary data.</text>
</comment>
<reference evidence="1 2" key="1">
    <citation type="journal article" date="2022" name="New Phytol.">
        <title>Ecological generalism drives hyperdiversity of secondary metabolite gene clusters in xylarialean endophytes.</title>
        <authorList>
            <person name="Franco M.E.E."/>
            <person name="Wisecaver J.H."/>
            <person name="Arnold A.E."/>
            <person name="Ju Y.M."/>
            <person name="Slot J.C."/>
            <person name="Ahrendt S."/>
            <person name="Moore L.P."/>
            <person name="Eastman K.E."/>
            <person name="Scott K."/>
            <person name="Konkel Z."/>
            <person name="Mondo S.J."/>
            <person name="Kuo A."/>
            <person name="Hayes R.D."/>
            <person name="Haridas S."/>
            <person name="Andreopoulos B."/>
            <person name="Riley R."/>
            <person name="LaButti K."/>
            <person name="Pangilinan J."/>
            <person name="Lipzen A."/>
            <person name="Amirebrahimi M."/>
            <person name="Yan J."/>
            <person name="Adam C."/>
            <person name="Keymanesh K."/>
            <person name="Ng V."/>
            <person name="Louie K."/>
            <person name="Northen T."/>
            <person name="Drula E."/>
            <person name="Henrissat B."/>
            <person name="Hsieh H.M."/>
            <person name="Youens-Clark K."/>
            <person name="Lutzoni F."/>
            <person name="Miadlikowska J."/>
            <person name="Eastwood D.C."/>
            <person name="Hamelin R.C."/>
            <person name="Grigoriev I.V."/>
            <person name="U'Ren J.M."/>
        </authorList>
    </citation>
    <scope>NUCLEOTIDE SEQUENCE [LARGE SCALE GENOMIC DNA]</scope>
    <source>
        <strain evidence="1 2">ER1909</strain>
    </source>
</reference>
<evidence type="ECO:0000313" key="2">
    <source>
        <dbReference type="Proteomes" id="UP001497680"/>
    </source>
</evidence>
<sequence length="473" mass="53034">MAQRIQPLKPRAKKGAAWSSKDVLQKLQEYDDDVYEDEGQNTKWLRVYWHDYTSSAKCRLFPIEEVHRVSETGKPFAISITTASLGMLPIDMMIPGMVPSGAYFLHPDWSSIKAGPIEGHLSCYGEFKNPDGTEVELCPRTLLRHTLDTAAGHGLSYIIGFEIEFLVMERNPDRTSGEKYLTLRNDGHAWSMARALADWGRPGAFNTAIDEIHNALKRAGIFIQQFHAESAAGQYELILPPKPPMEACDTLLHTRQIIESVSARHGYRVTLHPKPFAMACGTASHVHMSVSSPGGNNPAVYKSFYAGILKHFRAICAFTNAHPASYERMADSFWSGGRWVCWGTQNKETPLRKCEDGHWELKLIDGLANPYIAMSAILAAGTNGIVNKTPMTWGDCLVDPASLDDARRKELGISEMFPGDLKQALEALDADKELIKLLNPELVKRYIDVKNAEIAFLEPMGQEERRQWILERY</sequence>
<proteinExistence type="predicted"/>
<dbReference type="EMBL" id="MU394315">
    <property type="protein sequence ID" value="KAI6086503.1"/>
    <property type="molecule type" value="Genomic_DNA"/>
</dbReference>
<evidence type="ECO:0000313" key="1">
    <source>
        <dbReference type="EMBL" id="KAI6086503.1"/>
    </source>
</evidence>